<sequence>MTASHKDQLLALGEKLKQDVEAAGNKRSDVFLSIWNGIEQNLLDKDFDPMSARDPKTPVELSLREGLVDIGRCYLADDDRLPNDVQVSE</sequence>
<dbReference type="AlphaFoldDB" id="A0A1C2IAU1"/>
<dbReference type="RefSeq" id="WP_024894167.1">
    <property type="nucleotide sequence ID" value="NZ_DAIAWO010000070.1"/>
</dbReference>
<accession>A0A1C2IAU1</accession>
<evidence type="ECO:0000313" key="3">
    <source>
        <dbReference type="Proteomes" id="UP000094893"/>
    </source>
</evidence>
<comment type="caution">
    <text evidence="2">The sequence shown here is derived from an EMBL/GenBank/DDBJ whole genome shotgun (WGS) entry which is preliminary data.</text>
</comment>
<dbReference type="EMBL" id="LWRY01000003">
    <property type="protein sequence ID" value="OCX76343.1"/>
    <property type="molecule type" value="Genomic_DNA"/>
</dbReference>
<evidence type="ECO:0000313" key="1">
    <source>
        <dbReference type="EMBL" id="OCX75843.1"/>
    </source>
</evidence>
<organism evidence="2 4">
    <name type="scientific">Acidithiobacillus thiooxidans</name>
    <name type="common">Thiobacillus thiooxidans</name>
    <dbReference type="NCBI Taxonomy" id="930"/>
    <lineage>
        <taxon>Bacteria</taxon>
        <taxon>Pseudomonadati</taxon>
        <taxon>Pseudomonadota</taxon>
        <taxon>Acidithiobacillia</taxon>
        <taxon>Acidithiobacillales</taxon>
        <taxon>Acidithiobacillaceae</taxon>
        <taxon>Acidithiobacillus</taxon>
    </lineage>
</organism>
<reference evidence="2 3" key="1">
    <citation type="journal article" date="2016" name="Int. J. Mol. Sci.">
        <title>Comparative genomics of the extreme acidophile Acidithiobacillus thiooxidans reveals intraspecific divergence and niche adaptation.</title>
        <authorList>
            <person name="Zhang X."/>
            <person name="Feng X."/>
            <person name="Tao J."/>
            <person name="Ma L."/>
            <person name="Xiao Y."/>
            <person name="Liang Y."/>
            <person name="Liu X."/>
            <person name="Yin H."/>
        </authorList>
    </citation>
    <scope>NUCLEOTIDE SEQUENCE [LARGE SCALE GENOMIC DNA]</scope>
    <source>
        <strain evidence="1 3">A02</strain>
        <strain evidence="2">DXS-W</strain>
    </source>
</reference>
<dbReference type="Proteomes" id="UP000094893">
    <property type="component" value="Unassembled WGS sequence"/>
</dbReference>
<keyword evidence="4" id="KW-1185">Reference proteome</keyword>
<protein>
    <submittedName>
        <fullName evidence="2">Uncharacterized protein</fullName>
    </submittedName>
</protein>
<evidence type="ECO:0000313" key="2">
    <source>
        <dbReference type="EMBL" id="OCX76343.1"/>
    </source>
</evidence>
<gene>
    <name evidence="2" type="ORF">A6M23_00460</name>
    <name evidence="1" type="ORF">A6P07_03930</name>
</gene>
<dbReference type="Proteomes" id="UP000095008">
    <property type="component" value="Unassembled WGS sequence"/>
</dbReference>
<name>A0A1C2IAU1_ACITH</name>
<proteinExistence type="predicted"/>
<dbReference type="EMBL" id="LWSA01000032">
    <property type="protein sequence ID" value="OCX75843.1"/>
    <property type="molecule type" value="Genomic_DNA"/>
</dbReference>
<evidence type="ECO:0000313" key="4">
    <source>
        <dbReference type="Proteomes" id="UP000095008"/>
    </source>
</evidence>